<dbReference type="Proteomes" id="UP001154322">
    <property type="component" value="Unassembled WGS sequence"/>
</dbReference>
<accession>A0ABN8UDA7</accession>
<evidence type="ECO:0000313" key="2">
    <source>
        <dbReference type="EMBL" id="CAH8249187.1"/>
    </source>
</evidence>
<evidence type="ECO:0000313" key="3">
    <source>
        <dbReference type="Proteomes" id="UP001154322"/>
    </source>
</evidence>
<name>A0ABN8UDA7_9BACL</name>
<feature type="region of interest" description="Disordered" evidence="1">
    <location>
        <begin position="41"/>
        <end position="67"/>
    </location>
</feature>
<dbReference type="EMBL" id="CALYLO010000014">
    <property type="protein sequence ID" value="CAH8249187.1"/>
    <property type="molecule type" value="Genomic_DNA"/>
</dbReference>
<gene>
    <name evidence="2" type="ORF">WJ0W_006373</name>
</gene>
<proteinExistence type="predicted"/>
<comment type="caution">
    <text evidence="2">The sequence shown here is derived from an EMBL/GenBank/DDBJ whole genome shotgun (WGS) entry which is preliminary data.</text>
</comment>
<evidence type="ECO:0000256" key="1">
    <source>
        <dbReference type="SAM" id="MobiDB-lite"/>
    </source>
</evidence>
<sequence length="67" mass="7453">MAIINGKVYDWEISPSSIPGLSVKCKKYPTMMNWKRKSLTAKGNGHEGYGEGNYKSEGKLSLMRDGL</sequence>
<keyword evidence="3" id="KW-1185">Reference proteome</keyword>
<dbReference type="RefSeq" id="WP_261948890.1">
    <property type="nucleotide sequence ID" value="NZ_CALYLO010000014.1"/>
</dbReference>
<reference evidence="2" key="1">
    <citation type="submission" date="2022-06" db="EMBL/GenBank/DDBJ databases">
        <authorList>
            <person name="Dietemann V."/>
            <person name="Ory F."/>
            <person name="Dainat B."/>
            <person name="Oberhansli S."/>
        </authorList>
    </citation>
    <scope>NUCLEOTIDE SEQUENCE</scope>
    <source>
        <strain evidence="2">Ena-SAMPLE-TAB-26-04-2022-14:26:32:270-5432</strain>
    </source>
</reference>
<feature type="compositionally biased region" description="Basic and acidic residues" evidence="1">
    <location>
        <begin position="44"/>
        <end position="58"/>
    </location>
</feature>
<organism evidence="2 3">
    <name type="scientific">Paenibacillus melissococcoides</name>
    <dbReference type="NCBI Taxonomy" id="2912268"/>
    <lineage>
        <taxon>Bacteria</taxon>
        <taxon>Bacillati</taxon>
        <taxon>Bacillota</taxon>
        <taxon>Bacilli</taxon>
        <taxon>Bacillales</taxon>
        <taxon>Paenibacillaceae</taxon>
        <taxon>Paenibacillus</taxon>
    </lineage>
</organism>
<protein>
    <submittedName>
        <fullName evidence="2">Uncharacterized protein</fullName>
    </submittedName>
</protein>